<reference evidence="2 3" key="1">
    <citation type="journal article" date="2013" name="BMC Genomics">
        <title>Comparative genomics of parasitic silkworm microsporidia reveal an association between genome expansion and host adaptation.</title>
        <authorList>
            <person name="Pan G."/>
            <person name="Xu J."/>
            <person name="Li T."/>
            <person name="Xia Q."/>
            <person name="Liu S.L."/>
            <person name="Zhang G."/>
            <person name="Li S."/>
            <person name="Li C."/>
            <person name="Liu H."/>
            <person name="Yang L."/>
            <person name="Liu T."/>
            <person name="Zhang X."/>
            <person name="Wu Z."/>
            <person name="Fan W."/>
            <person name="Dang X."/>
            <person name="Xiang H."/>
            <person name="Tao M."/>
            <person name="Li Y."/>
            <person name="Hu J."/>
            <person name="Li Z."/>
            <person name="Lin L."/>
            <person name="Luo J."/>
            <person name="Geng L."/>
            <person name="Wang L."/>
            <person name="Long M."/>
            <person name="Wan Y."/>
            <person name="He N."/>
            <person name="Zhang Z."/>
            <person name="Lu C."/>
            <person name="Keeling P.J."/>
            <person name="Wang J."/>
            <person name="Xiang Z."/>
            <person name="Zhou Z."/>
        </authorList>
    </citation>
    <scope>NUCLEOTIDE SEQUENCE [LARGE SCALE GENOMIC DNA]</scope>
    <source>
        <strain evidence="3">CQ1 / CVCC 102059</strain>
    </source>
</reference>
<feature type="compositionally biased region" description="Basic residues" evidence="1">
    <location>
        <begin position="218"/>
        <end position="233"/>
    </location>
</feature>
<feature type="compositionally biased region" description="Basic and acidic residues" evidence="1">
    <location>
        <begin position="177"/>
        <end position="202"/>
    </location>
</feature>
<dbReference type="Proteomes" id="UP000016927">
    <property type="component" value="Unassembled WGS sequence"/>
</dbReference>
<dbReference type="AlphaFoldDB" id="R0KP56"/>
<keyword evidence="3" id="KW-1185">Reference proteome</keyword>
<sequence length="301" mass="33765">MDLISKVLGSEKLLNNEHQETFRLLGKVLSFRKFVDSSYPKTLKLLGDAIVSNQISKNRNNETLKFLSKVYIDNKPSDDEAFRQLAEMLVKKERLENNVSKPQASTINTIQEPLLPLSDEALDESNENQVSHNKNSLNETTPNDGSPGEQDSATVDQNASMEITESAEPKKRNKRSSKSDVKSNSDSFQSKDKSKESREKSSKNNKRSRRSTKDITKPKSKNKHKRSKRQKSKGKTEISGHDGESNLNDLDTDMMGDDPNAYNENSHSEAPLTKTVDVKPTVVDSKTNEKSSTSYKTIVTL</sequence>
<name>R0KP56_NOSB1</name>
<proteinExistence type="predicted"/>
<accession>R0KP56</accession>
<gene>
    <name evidence="2" type="ORF">NBO_431g0001</name>
</gene>
<feature type="compositionally biased region" description="Polar residues" evidence="1">
    <location>
        <begin position="127"/>
        <end position="163"/>
    </location>
</feature>
<dbReference type="VEuPathDB" id="MicrosporidiaDB:NBO_431g0001"/>
<feature type="compositionally biased region" description="Basic and acidic residues" evidence="1">
    <location>
        <begin position="234"/>
        <end position="244"/>
    </location>
</feature>
<evidence type="ECO:0000313" key="2">
    <source>
        <dbReference type="EMBL" id="EOB12476.1"/>
    </source>
</evidence>
<evidence type="ECO:0000313" key="3">
    <source>
        <dbReference type="Proteomes" id="UP000016927"/>
    </source>
</evidence>
<feature type="compositionally biased region" description="Low complexity" evidence="1">
    <location>
        <begin position="273"/>
        <end position="285"/>
    </location>
</feature>
<dbReference type="EMBL" id="KB909339">
    <property type="protein sequence ID" value="EOB12476.1"/>
    <property type="molecule type" value="Genomic_DNA"/>
</dbReference>
<evidence type="ECO:0000256" key="1">
    <source>
        <dbReference type="SAM" id="MobiDB-lite"/>
    </source>
</evidence>
<feature type="compositionally biased region" description="Polar residues" evidence="1">
    <location>
        <begin position="290"/>
        <end position="301"/>
    </location>
</feature>
<dbReference type="HOGENOM" id="CLU_038391_0_0_1"/>
<protein>
    <submittedName>
        <fullName evidence="2">Uncharacterized protein</fullName>
    </submittedName>
</protein>
<organism evidence="2 3">
    <name type="scientific">Nosema bombycis (strain CQ1 / CVCC 102059)</name>
    <name type="common">Microsporidian parasite</name>
    <name type="synonym">Pebrine of silkworm</name>
    <dbReference type="NCBI Taxonomy" id="578461"/>
    <lineage>
        <taxon>Eukaryota</taxon>
        <taxon>Fungi</taxon>
        <taxon>Fungi incertae sedis</taxon>
        <taxon>Microsporidia</taxon>
        <taxon>Nosematidae</taxon>
        <taxon>Nosema</taxon>
    </lineage>
</organism>
<feature type="region of interest" description="Disordered" evidence="1">
    <location>
        <begin position="123"/>
        <end position="301"/>
    </location>
</feature>